<feature type="compositionally biased region" description="Basic and acidic residues" evidence="3">
    <location>
        <begin position="24"/>
        <end position="34"/>
    </location>
</feature>
<sequence length="117" mass="12814">MGDEWGGNSYREDRRSGGGGGNSYREDRRDDGDRNSGQNWRDGKCEIMHVPSTKVGKVIGRGGSKINELQSDSGAKIQVTKETEGDDTVVKMFGSDSCVARAKELINDLVNEPDGRY</sequence>
<keyword evidence="6" id="KW-1185">Reference proteome</keyword>
<evidence type="ECO:0000256" key="3">
    <source>
        <dbReference type="SAM" id="MobiDB-lite"/>
    </source>
</evidence>
<evidence type="ECO:0000256" key="1">
    <source>
        <dbReference type="ARBA" id="ARBA00022737"/>
    </source>
</evidence>
<dbReference type="PROSITE" id="PS50084">
    <property type="entry name" value="KH_TYPE_1"/>
    <property type="match status" value="1"/>
</dbReference>
<dbReference type="SMART" id="SM00322">
    <property type="entry name" value="KH"/>
    <property type="match status" value="1"/>
</dbReference>
<dbReference type="InterPro" id="IPR004088">
    <property type="entry name" value="KH_dom_type_1"/>
</dbReference>
<dbReference type="Gene3D" id="3.30.1370.10">
    <property type="entry name" value="K Homology domain, type 1"/>
    <property type="match status" value="1"/>
</dbReference>
<name>A0A9P0G6X1_9CUCU</name>
<evidence type="ECO:0000313" key="6">
    <source>
        <dbReference type="Proteomes" id="UP001153636"/>
    </source>
</evidence>
<dbReference type="EMBL" id="OV651813">
    <property type="protein sequence ID" value="CAH1098992.1"/>
    <property type="molecule type" value="Genomic_DNA"/>
</dbReference>
<dbReference type="InterPro" id="IPR036612">
    <property type="entry name" value="KH_dom_type_1_sf"/>
</dbReference>
<feature type="domain" description="K Homology" evidence="4">
    <location>
        <begin position="42"/>
        <end position="111"/>
    </location>
</feature>
<feature type="region of interest" description="Disordered" evidence="3">
    <location>
        <begin position="1"/>
        <end position="43"/>
    </location>
</feature>
<evidence type="ECO:0000313" key="5">
    <source>
        <dbReference type="EMBL" id="CAH1098992.1"/>
    </source>
</evidence>
<dbReference type="OrthoDB" id="196131at2759"/>
<keyword evidence="2" id="KW-0694">RNA-binding</keyword>
<reference evidence="5" key="1">
    <citation type="submission" date="2022-01" db="EMBL/GenBank/DDBJ databases">
        <authorList>
            <person name="King R."/>
        </authorList>
    </citation>
    <scope>NUCLEOTIDE SEQUENCE</scope>
</reference>
<dbReference type="GO" id="GO:0003723">
    <property type="term" value="F:RNA binding"/>
    <property type="evidence" value="ECO:0007669"/>
    <property type="project" value="UniProtKB-UniRule"/>
</dbReference>
<proteinExistence type="predicted"/>
<dbReference type="PANTHER" id="PTHR10288">
    <property type="entry name" value="KH DOMAIN CONTAINING RNA BINDING PROTEIN"/>
    <property type="match status" value="1"/>
</dbReference>
<accession>A0A9P0G6X1</accession>
<gene>
    <name evidence="5" type="ORF">PSYICH_LOCUS1067</name>
</gene>
<dbReference type="SUPFAM" id="SSF54791">
    <property type="entry name" value="Eukaryotic type KH-domain (KH-domain type I)"/>
    <property type="match status" value="1"/>
</dbReference>
<protein>
    <recommendedName>
        <fullName evidence="4">K Homology domain-containing protein</fullName>
    </recommendedName>
</protein>
<keyword evidence="1" id="KW-0677">Repeat</keyword>
<dbReference type="AlphaFoldDB" id="A0A9P0G6X1"/>
<dbReference type="Pfam" id="PF00013">
    <property type="entry name" value="KH_1"/>
    <property type="match status" value="1"/>
</dbReference>
<evidence type="ECO:0000259" key="4">
    <source>
        <dbReference type="SMART" id="SM00322"/>
    </source>
</evidence>
<dbReference type="GO" id="GO:0010468">
    <property type="term" value="P:regulation of gene expression"/>
    <property type="evidence" value="ECO:0007669"/>
    <property type="project" value="UniProtKB-ARBA"/>
</dbReference>
<dbReference type="InterPro" id="IPR004087">
    <property type="entry name" value="KH_dom"/>
</dbReference>
<organism evidence="5 6">
    <name type="scientific">Psylliodes chrysocephalus</name>
    <dbReference type="NCBI Taxonomy" id="3402493"/>
    <lineage>
        <taxon>Eukaryota</taxon>
        <taxon>Metazoa</taxon>
        <taxon>Ecdysozoa</taxon>
        <taxon>Arthropoda</taxon>
        <taxon>Hexapoda</taxon>
        <taxon>Insecta</taxon>
        <taxon>Pterygota</taxon>
        <taxon>Neoptera</taxon>
        <taxon>Endopterygota</taxon>
        <taxon>Coleoptera</taxon>
        <taxon>Polyphaga</taxon>
        <taxon>Cucujiformia</taxon>
        <taxon>Chrysomeloidea</taxon>
        <taxon>Chrysomelidae</taxon>
        <taxon>Galerucinae</taxon>
        <taxon>Alticini</taxon>
        <taxon>Psylliodes</taxon>
    </lineage>
</organism>
<dbReference type="Proteomes" id="UP001153636">
    <property type="component" value="Chromosome 1"/>
</dbReference>
<evidence type="ECO:0000256" key="2">
    <source>
        <dbReference type="PROSITE-ProRule" id="PRU00117"/>
    </source>
</evidence>